<protein>
    <submittedName>
        <fullName evidence="2">Uncharacterized protein</fullName>
    </submittedName>
</protein>
<dbReference type="Proteomes" id="UP001497516">
    <property type="component" value="Chromosome 3"/>
</dbReference>
<name>A0AAV2DZW4_9ROSI</name>
<dbReference type="AlphaFoldDB" id="A0AAV2DZW4"/>
<feature type="compositionally biased region" description="Acidic residues" evidence="1">
    <location>
        <begin position="8"/>
        <end position="50"/>
    </location>
</feature>
<keyword evidence="3" id="KW-1185">Reference proteome</keyword>
<gene>
    <name evidence="2" type="ORF">LTRI10_LOCUS20607</name>
</gene>
<evidence type="ECO:0000313" key="3">
    <source>
        <dbReference type="Proteomes" id="UP001497516"/>
    </source>
</evidence>
<sequence>MNGKAREEFEEEEDLEYSQGEESEEEGREVEEEKEGENGVQDEDEVEVDEASTSYKCYESFPPDLDALSEKDPFTALCQTKAKPSEIPLGG</sequence>
<organism evidence="2 3">
    <name type="scientific">Linum trigynum</name>
    <dbReference type="NCBI Taxonomy" id="586398"/>
    <lineage>
        <taxon>Eukaryota</taxon>
        <taxon>Viridiplantae</taxon>
        <taxon>Streptophyta</taxon>
        <taxon>Embryophyta</taxon>
        <taxon>Tracheophyta</taxon>
        <taxon>Spermatophyta</taxon>
        <taxon>Magnoliopsida</taxon>
        <taxon>eudicotyledons</taxon>
        <taxon>Gunneridae</taxon>
        <taxon>Pentapetalae</taxon>
        <taxon>rosids</taxon>
        <taxon>fabids</taxon>
        <taxon>Malpighiales</taxon>
        <taxon>Linaceae</taxon>
        <taxon>Linum</taxon>
    </lineage>
</organism>
<accession>A0AAV2DZW4</accession>
<dbReference type="EMBL" id="OZ034816">
    <property type="protein sequence ID" value="CAL1379063.1"/>
    <property type="molecule type" value="Genomic_DNA"/>
</dbReference>
<reference evidence="2 3" key="1">
    <citation type="submission" date="2024-04" db="EMBL/GenBank/DDBJ databases">
        <authorList>
            <person name="Fracassetti M."/>
        </authorList>
    </citation>
    <scope>NUCLEOTIDE SEQUENCE [LARGE SCALE GENOMIC DNA]</scope>
</reference>
<evidence type="ECO:0000313" key="2">
    <source>
        <dbReference type="EMBL" id="CAL1379063.1"/>
    </source>
</evidence>
<proteinExistence type="predicted"/>
<evidence type="ECO:0000256" key="1">
    <source>
        <dbReference type="SAM" id="MobiDB-lite"/>
    </source>
</evidence>
<feature type="region of interest" description="Disordered" evidence="1">
    <location>
        <begin position="1"/>
        <end position="52"/>
    </location>
</feature>